<feature type="binding site" evidence="4">
    <location>
        <begin position="41"/>
        <end position="48"/>
    </location>
    <ligand>
        <name>ATP</name>
        <dbReference type="ChEBI" id="CHEBI:30616"/>
    </ligand>
</feature>
<dbReference type="CDD" id="cd19482">
    <property type="entry name" value="RecA-like_Thep1"/>
    <property type="match status" value="1"/>
</dbReference>
<keyword evidence="1 4" id="KW-0547">Nucleotide-binding</keyword>
<evidence type="ECO:0000256" key="2">
    <source>
        <dbReference type="ARBA" id="ARBA00022801"/>
    </source>
</evidence>
<dbReference type="PATRIC" id="fig|1434121.4.peg.85"/>
<dbReference type="KEGG" id="mthe:MSTHC_0065"/>
<keyword evidence="2 4" id="KW-0378">Hydrolase</keyword>
<dbReference type="SMART" id="SM00382">
    <property type="entry name" value="AAA"/>
    <property type="match status" value="1"/>
</dbReference>
<feature type="binding site" evidence="4">
    <location>
        <begin position="132"/>
        <end position="139"/>
    </location>
    <ligand>
        <name>ATP</name>
        <dbReference type="ChEBI" id="CHEBI:30616"/>
    </ligand>
</feature>
<dbReference type="InterPro" id="IPR003593">
    <property type="entry name" value="AAA+_ATPase"/>
</dbReference>
<evidence type="ECO:0000256" key="1">
    <source>
        <dbReference type="ARBA" id="ARBA00022741"/>
    </source>
</evidence>
<dbReference type="GO" id="GO:0005524">
    <property type="term" value="F:ATP binding"/>
    <property type="evidence" value="ECO:0007669"/>
    <property type="project" value="UniProtKB-UniRule"/>
</dbReference>
<dbReference type="InterPro" id="IPR027417">
    <property type="entry name" value="P-loop_NTPase"/>
</dbReference>
<evidence type="ECO:0000313" key="6">
    <source>
        <dbReference type="EMBL" id="AKB14383.1"/>
    </source>
</evidence>
<comment type="similarity">
    <text evidence="4">Belongs to the THEP1 NTPase family.</text>
</comment>
<dbReference type="NCBIfam" id="NF010248">
    <property type="entry name" value="PRK13695.1"/>
    <property type="match status" value="1"/>
</dbReference>
<evidence type="ECO:0000256" key="4">
    <source>
        <dbReference type="HAMAP-Rule" id="MF_00796"/>
    </source>
</evidence>
<dbReference type="Pfam" id="PF03266">
    <property type="entry name" value="NTPase_1"/>
    <property type="match status" value="2"/>
</dbReference>
<evidence type="ECO:0000259" key="5">
    <source>
        <dbReference type="SMART" id="SM00382"/>
    </source>
</evidence>
<dbReference type="SUPFAM" id="SSF52540">
    <property type="entry name" value="P-loop containing nucleoside triphosphate hydrolases"/>
    <property type="match status" value="2"/>
</dbReference>
<gene>
    <name evidence="6" type="ORF">MSTHC_0065</name>
</gene>
<dbReference type="EMBL" id="CP009502">
    <property type="protein sequence ID" value="AKB14383.1"/>
    <property type="molecule type" value="Genomic_DNA"/>
</dbReference>
<feature type="domain" description="AAA+ ATPase" evidence="5">
    <location>
        <begin position="33"/>
        <end position="190"/>
    </location>
</feature>
<comment type="function">
    <text evidence="4">Has nucleotide phosphatase activity towards ATP, GTP, CTP, TTP and UTP. May hydrolyze nucleoside diphosphates with lower efficiency.</text>
</comment>
<evidence type="ECO:0000256" key="3">
    <source>
        <dbReference type="ARBA" id="ARBA00022840"/>
    </source>
</evidence>
<dbReference type="InterPro" id="IPR004948">
    <property type="entry name" value="Nuc-triphosphatase_THEP1"/>
</dbReference>
<dbReference type="HOGENOM" id="CLU_103145_1_1_2"/>
<dbReference type="HAMAP" id="MF_00796">
    <property type="entry name" value="NTPase_1"/>
    <property type="match status" value="1"/>
</dbReference>
<dbReference type="PANTHER" id="PTHR43146">
    <property type="entry name" value="CANCER-RELATED NUCLEOSIDE-TRIPHOSPHATASE"/>
    <property type="match status" value="1"/>
</dbReference>
<accession>A0A0E3NB05</accession>
<keyword evidence="3 4" id="KW-0067">ATP-binding</keyword>
<name>A0A0E3NB05_METTE</name>
<dbReference type="EC" id="3.6.1.15" evidence="4"/>
<dbReference type="GeneID" id="41601319"/>
<dbReference type="GO" id="GO:0017111">
    <property type="term" value="F:ribonucleoside triphosphate phosphatase activity"/>
    <property type="evidence" value="ECO:0007669"/>
    <property type="project" value="UniProtKB-UniRule"/>
</dbReference>
<protein>
    <recommendedName>
        <fullName evidence="4">Nucleoside-triphosphatase MSTHC_0065</fullName>
        <shortName evidence="4">NTPase</shortName>
        <ecNumber evidence="4">3.6.1.15</ecNumber>
    </recommendedName>
    <alternativeName>
        <fullName evidence="4">Nucleoside triphosphate phosphohydrolase</fullName>
    </alternativeName>
</protein>
<dbReference type="Proteomes" id="UP000056925">
    <property type="component" value="Chromosome"/>
</dbReference>
<dbReference type="PANTHER" id="PTHR43146:SF1">
    <property type="entry name" value="CANCER-RELATED NUCLEOSIDE-TRIPHOSPHATASE"/>
    <property type="match status" value="1"/>
</dbReference>
<proteinExistence type="inferred from homology"/>
<evidence type="ECO:0000313" key="7">
    <source>
        <dbReference type="Proteomes" id="UP000056925"/>
    </source>
</evidence>
<dbReference type="Gene3D" id="3.40.50.300">
    <property type="entry name" value="P-loop containing nucleotide triphosphate hydrolases"/>
    <property type="match status" value="1"/>
</dbReference>
<dbReference type="AlphaFoldDB" id="A0A0E3NB05"/>
<reference evidence="6 7" key="1">
    <citation type="submission" date="2014-07" db="EMBL/GenBank/DDBJ databases">
        <title>Methanogenic archaea and the global carbon cycle.</title>
        <authorList>
            <person name="Henriksen J.R."/>
            <person name="Luke J."/>
            <person name="Reinhart S."/>
            <person name="Benedict M.N."/>
            <person name="Youngblut N.D."/>
            <person name="Metcalf M.E."/>
            <person name="Whitaker R.J."/>
            <person name="Metcalf W.W."/>
        </authorList>
    </citation>
    <scope>NUCLEOTIDE SEQUENCE [LARGE SCALE GENOMIC DNA]</scope>
    <source>
        <strain evidence="6 7">CHTI-55</strain>
    </source>
</reference>
<dbReference type="RefSeq" id="WP_148704295.1">
    <property type="nucleotide sequence ID" value="NZ_CP009502.1"/>
</dbReference>
<organism evidence="6 7">
    <name type="scientific">Methanosarcina thermophila CHTI-55</name>
    <dbReference type="NCBI Taxonomy" id="1434121"/>
    <lineage>
        <taxon>Archaea</taxon>
        <taxon>Methanobacteriati</taxon>
        <taxon>Methanobacteriota</taxon>
        <taxon>Stenosarchaea group</taxon>
        <taxon>Methanomicrobia</taxon>
        <taxon>Methanosarcinales</taxon>
        <taxon>Methanosarcinaceae</taxon>
        <taxon>Methanosarcina</taxon>
    </lineage>
</organism>
<sequence>MLRIAVTGSPGIGKSTVVAKVAEKLADQSGLNTVLRIAVIGSPGIGKSTVVAKVAEKLADQSGLKIGGIQTAEIRNEGEREGFSIKDLATGKTGLLASIRGKGPRVGKYHVNLKDLERIGANALRNALDCDLIVIDEVGPMELKSEAFVSAVEAVLESNKPVLAVLHRSSSHQLAQRMRKEFEVFTVDEENRDELPEKIINRFMEMR</sequence>
<comment type="catalytic activity">
    <reaction evidence="4">
        <text>a ribonucleoside 5'-triphosphate + H2O = a ribonucleoside 5'-diphosphate + phosphate + H(+)</text>
        <dbReference type="Rhea" id="RHEA:23680"/>
        <dbReference type="ChEBI" id="CHEBI:15377"/>
        <dbReference type="ChEBI" id="CHEBI:15378"/>
        <dbReference type="ChEBI" id="CHEBI:43474"/>
        <dbReference type="ChEBI" id="CHEBI:57930"/>
        <dbReference type="ChEBI" id="CHEBI:61557"/>
        <dbReference type="EC" id="3.6.1.15"/>
    </reaction>
</comment>